<dbReference type="AlphaFoldDB" id="A0A4S8JX35"/>
<comment type="caution">
    <text evidence="1">The sequence shown here is derived from an EMBL/GenBank/DDBJ whole genome shotgun (WGS) entry which is preliminary data.</text>
</comment>
<evidence type="ECO:0000313" key="2">
    <source>
        <dbReference type="Proteomes" id="UP000317650"/>
    </source>
</evidence>
<accession>A0A4S8JX35</accession>
<dbReference type="Proteomes" id="UP000317650">
    <property type="component" value="Chromosome 5"/>
</dbReference>
<proteinExistence type="predicted"/>
<name>A0A4S8JX35_MUSBA</name>
<keyword evidence="2" id="KW-1185">Reference proteome</keyword>
<protein>
    <submittedName>
        <fullName evidence="1">Uncharacterized protein</fullName>
    </submittedName>
</protein>
<reference evidence="1 2" key="1">
    <citation type="journal article" date="2019" name="Nat. Plants">
        <title>Genome sequencing of Musa balbisiana reveals subgenome evolution and function divergence in polyploid bananas.</title>
        <authorList>
            <person name="Yao X."/>
        </authorList>
    </citation>
    <scope>NUCLEOTIDE SEQUENCE [LARGE SCALE GENOMIC DNA]</scope>
    <source>
        <strain evidence="2">cv. DH-PKW</strain>
        <tissue evidence="1">Leaves</tissue>
    </source>
</reference>
<dbReference type="PANTHER" id="PTHR47269">
    <property type="entry name" value="PEPTIDYL-PROLYL CIS-TRANS ISOMERASE CYP21-4"/>
    <property type="match status" value="1"/>
</dbReference>
<dbReference type="PANTHER" id="PTHR47269:SF1">
    <property type="entry name" value="PEPTIDYL-PROLYL CIS-TRANS ISOMERASE CYP21-4"/>
    <property type="match status" value="1"/>
</dbReference>
<organism evidence="1 2">
    <name type="scientific">Musa balbisiana</name>
    <name type="common">Banana</name>
    <dbReference type="NCBI Taxonomy" id="52838"/>
    <lineage>
        <taxon>Eukaryota</taxon>
        <taxon>Viridiplantae</taxon>
        <taxon>Streptophyta</taxon>
        <taxon>Embryophyta</taxon>
        <taxon>Tracheophyta</taxon>
        <taxon>Spermatophyta</taxon>
        <taxon>Magnoliopsida</taxon>
        <taxon>Liliopsida</taxon>
        <taxon>Zingiberales</taxon>
        <taxon>Musaceae</taxon>
        <taxon>Musa</taxon>
    </lineage>
</organism>
<dbReference type="EMBL" id="PYDT01000003">
    <property type="protein sequence ID" value="THU66836.1"/>
    <property type="molecule type" value="Genomic_DNA"/>
</dbReference>
<sequence length="114" mass="12685">MGAAYLRARPLPGLSACVRLTHGWVPPACGRSSHEHCDARVWDEFCDARVRDGNGHRRPRCEFAAMPGSVRITEPVPYAGIIEPRPEIEEVDTDEHYRPKSPVGIIDIALKQEA</sequence>
<evidence type="ECO:0000313" key="1">
    <source>
        <dbReference type="EMBL" id="THU66836.1"/>
    </source>
</evidence>
<gene>
    <name evidence="1" type="ORF">C4D60_Mb05t18400</name>
</gene>